<feature type="transmembrane region" description="Helical" evidence="7">
    <location>
        <begin position="93"/>
        <end position="109"/>
    </location>
</feature>
<dbReference type="RefSeq" id="WP_216415727.1">
    <property type="nucleotide sequence ID" value="NZ_JAHLQK010000002.1"/>
</dbReference>
<keyword evidence="3" id="KW-1003">Cell membrane</keyword>
<dbReference type="Pfam" id="PF03006">
    <property type="entry name" value="HlyIII"/>
    <property type="match status" value="1"/>
</dbReference>
<feature type="transmembrane region" description="Helical" evidence="7">
    <location>
        <begin position="172"/>
        <end position="190"/>
    </location>
</feature>
<feature type="transmembrane region" description="Helical" evidence="7">
    <location>
        <begin position="20"/>
        <end position="45"/>
    </location>
</feature>
<accession>A0ABS6G3H9</accession>
<name>A0ABS6G3H9_9FIRM</name>
<feature type="transmembrane region" description="Helical" evidence="7">
    <location>
        <begin position="147"/>
        <end position="166"/>
    </location>
</feature>
<feature type="transmembrane region" description="Helical" evidence="7">
    <location>
        <begin position="115"/>
        <end position="135"/>
    </location>
</feature>
<evidence type="ECO:0000256" key="7">
    <source>
        <dbReference type="SAM" id="Phobius"/>
    </source>
</evidence>
<dbReference type="InterPro" id="IPR004254">
    <property type="entry name" value="AdipoR/HlyIII-related"/>
</dbReference>
<keyword evidence="9" id="KW-1185">Reference proteome</keyword>
<evidence type="ECO:0000256" key="5">
    <source>
        <dbReference type="ARBA" id="ARBA00022989"/>
    </source>
</evidence>
<comment type="subcellular location">
    <subcellularLocation>
        <location evidence="1">Cell membrane</location>
        <topology evidence="1">Multi-pass membrane protein</topology>
    </subcellularLocation>
</comment>
<reference evidence="8 9" key="1">
    <citation type="submission" date="2021-06" db="EMBL/GenBank/DDBJ databases">
        <authorList>
            <person name="Sun Q."/>
            <person name="Li D."/>
        </authorList>
    </citation>
    <scope>NUCLEOTIDE SEQUENCE [LARGE SCALE GENOMIC DNA]</scope>
    <source>
        <strain evidence="8 9">MSJ-5</strain>
    </source>
</reference>
<keyword evidence="4 7" id="KW-0812">Transmembrane</keyword>
<dbReference type="PANTHER" id="PTHR20855">
    <property type="entry name" value="ADIPOR/PROGESTIN RECEPTOR-RELATED"/>
    <property type="match status" value="1"/>
</dbReference>
<dbReference type="PANTHER" id="PTHR20855:SF3">
    <property type="entry name" value="LD03007P"/>
    <property type="match status" value="1"/>
</dbReference>
<protein>
    <submittedName>
        <fullName evidence="8">Hemolysin III family protein</fullName>
    </submittedName>
</protein>
<gene>
    <name evidence="8" type="ORF">KQI88_07195</name>
</gene>
<comment type="similarity">
    <text evidence="2">Belongs to the UPF0073 (Hly-III) family.</text>
</comment>
<evidence type="ECO:0000313" key="8">
    <source>
        <dbReference type="EMBL" id="MBU5676198.1"/>
    </source>
</evidence>
<dbReference type="NCBIfam" id="TIGR01065">
    <property type="entry name" value="hlyIII"/>
    <property type="match status" value="1"/>
</dbReference>
<dbReference type="EMBL" id="JAHLQK010000002">
    <property type="protein sequence ID" value="MBU5676198.1"/>
    <property type="molecule type" value="Genomic_DNA"/>
</dbReference>
<sequence length="222" mass="25142">MKDNLEKSILNKRYTVKEEIANGITHGIGVLFGIAALTILLFLSIKKGDVLSIVSFSIYGSCIILMYLSSTLYHSITNQNVKKILRVFDHSSIYLFIAGTYTPIALLTMEGYLRIGVLVVTWSIALFGIIFKITTYNKMDKFKKLSLALYLGMGWIAVFTVKPIIQMASLRFFIWILVGGLFYTLGTIFYSMKKVPYSHAVWHVFVLSASVIHFFGIFLYLT</sequence>
<feature type="transmembrane region" description="Helical" evidence="7">
    <location>
        <begin position="51"/>
        <end position="73"/>
    </location>
</feature>
<evidence type="ECO:0000256" key="1">
    <source>
        <dbReference type="ARBA" id="ARBA00004651"/>
    </source>
</evidence>
<evidence type="ECO:0000256" key="4">
    <source>
        <dbReference type="ARBA" id="ARBA00022692"/>
    </source>
</evidence>
<evidence type="ECO:0000256" key="6">
    <source>
        <dbReference type="ARBA" id="ARBA00023136"/>
    </source>
</evidence>
<proteinExistence type="inferred from homology"/>
<dbReference type="InterPro" id="IPR005744">
    <property type="entry name" value="Hy-lIII"/>
</dbReference>
<evidence type="ECO:0000256" key="2">
    <source>
        <dbReference type="ARBA" id="ARBA00008488"/>
    </source>
</evidence>
<evidence type="ECO:0000313" key="9">
    <source>
        <dbReference type="Proteomes" id="UP000779508"/>
    </source>
</evidence>
<organism evidence="8 9">
    <name type="scientific">Alkaliphilus flagellatus</name>
    <dbReference type="NCBI Taxonomy" id="2841507"/>
    <lineage>
        <taxon>Bacteria</taxon>
        <taxon>Bacillati</taxon>
        <taxon>Bacillota</taxon>
        <taxon>Clostridia</taxon>
        <taxon>Peptostreptococcales</taxon>
        <taxon>Natronincolaceae</taxon>
        <taxon>Alkaliphilus</taxon>
    </lineage>
</organism>
<keyword evidence="6 7" id="KW-0472">Membrane</keyword>
<comment type="caution">
    <text evidence="8">The sequence shown here is derived from an EMBL/GenBank/DDBJ whole genome shotgun (WGS) entry which is preliminary data.</text>
</comment>
<evidence type="ECO:0000256" key="3">
    <source>
        <dbReference type="ARBA" id="ARBA00022475"/>
    </source>
</evidence>
<feature type="transmembrane region" description="Helical" evidence="7">
    <location>
        <begin position="202"/>
        <end position="221"/>
    </location>
</feature>
<keyword evidence="5 7" id="KW-1133">Transmembrane helix</keyword>
<dbReference type="Proteomes" id="UP000779508">
    <property type="component" value="Unassembled WGS sequence"/>
</dbReference>